<sequence length="307" mass="36672">MKKSLYILVLCLVLSCFTMLFSACANKDNNETMEKVNMDIKKNNEVNLNIMVTDKFLYFMTKNIVNDKHFVQYMFKNKEEEFNYIYSEDSLNNISKQDLFIYNGAGLEPWINEFLDKLNKSKVGVINISRGINLLSYNKQVKYKNLVLKNNPYYWLNIDNYKIALLNIKNSIQDKDPRNRDYYEKNFSNKLKELEGYEKRFKEIGNKFKNYTMLYSEDDLEYLIRYSNMKVTKLTGGESDEYLEEKIKDTKNIVFLYSNDEELKKNEELLKKYNVKTVKLIVYQENMDYINILKYNINNLEAILKNS</sequence>
<feature type="chain" id="PRO_5038707452" evidence="5">
    <location>
        <begin position="28"/>
        <end position="307"/>
    </location>
</feature>
<dbReference type="GO" id="GO:0007155">
    <property type="term" value="P:cell adhesion"/>
    <property type="evidence" value="ECO:0007669"/>
    <property type="project" value="InterPro"/>
</dbReference>
<proteinExistence type="predicted"/>
<evidence type="ECO:0000256" key="5">
    <source>
        <dbReference type="SAM" id="SignalP"/>
    </source>
</evidence>
<dbReference type="PRINTS" id="PR00691">
    <property type="entry name" value="ADHESINB"/>
</dbReference>
<feature type="signal peptide" evidence="5">
    <location>
        <begin position="1"/>
        <end position="27"/>
    </location>
</feature>
<protein>
    <submittedName>
        <fullName evidence="6">High-affinity zinc uptake system binding-protein ZnuA</fullName>
    </submittedName>
</protein>
<dbReference type="RefSeq" id="WP_242975534.1">
    <property type="nucleotide sequence ID" value="NZ_PVXO01000032.1"/>
</dbReference>
<dbReference type="Gene3D" id="3.40.50.1980">
    <property type="entry name" value="Nitrogenase molybdenum iron protein domain"/>
    <property type="match status" value="1"/>
</dbReference>
<evidence type="ECO:0000256" key="3">
    <source>
        <dbReference type="ARBA" id="ARBA00022723"/>
    </source>
</evidence>
<comment type="caution">
    <text evidence="6">The sequence shown here is derived from an EMBL/GenBank/DDBJ whole genome shotgun (WGS) entry which is preliminary data.</text>
</comment>
<dbReference type="SUPFAM" id="SSF53807">
    <property type="entry name" value="Helical backbone' metal receptor"/>
    <property type="match status" value="1"/>
</dbReference>
<name>A0A2T0B557_9CLOT</name>
<evidence type="ECO:0000256" key="4">
    <source>
        <dbReference type="ARBA" id="ARBA00022729"/>
    </source>
</evidence>
<gene>
    <name evidence="6" type="primary">znuA_1</name>
    <name evidence="6" type="ORF">CLLI_10600</name>
</gene>
<evidence type="ECO:0000256" key="1">
    <source>
        <dbReference type="ARBA" id="ARBA00004196"/>
    </source>
</evidence>
<dbReference type="EMBL" id="PVXO01000032">
    <property type="protein sequence ID" value="PRR79020.1"/>
    <property type="molecule type" value="Genomic_DNA"/>
</dbReference>
<dbReference type="GO" id="GO:0046872">
    <property type="term" value="F:metal ion binding"/>
    <property type="evidence" value="ECO:0007669"/>
    <property type="project" value="UniProtKB-KW"/>
</dbReference>
<dbReference type="GO" id="GO:0030001">
    <property type="term" value="P:metal ion transport"/>
    <property type="evidence" value="ECO:0007669"/>
    <property type="project" value="InterPro"/>
</dbReference>
<dbReference type="InterPro" id="IPR050492">
    <property type="entry name" value="Bact_metal-bind_prot9"/>
</dbReference>
<keyword evidence="2" id="KW-0813">Transport</keyword>
<dbReference type="InterPro" id="IPR006127">
    <property type="entry name" value="ZnuA-like"/>
</dbReference>
<dbReference type="Proteomes" id="UP000239706">
    <property type="component" value="Unassembled WGS sequence"/>
</dbReference>
<dbReference type="AlphaFoldDB" id="A0A2T0B557"/>
<dbReference type="GO" id="GO:0030313">
    <property type="term" value="C:cell envelope"/>
    <property type="evidence" value="ECO:0007669"/>
    <property type="project" value="UniProtKB-SubCell"/>
</dbReference>
<dbReference type="PROSITE" id="PS51257">
    <property type="entry name" value="PROKAR_LIPOPROTEIN"/>
    <property type="match status" value="1"/>
</dbReference>
<keyword evidence="3" id="KW-0479">Metal-binding</keyword>
<accession>A0A2T0B557</accession>
<dbReference type="PANTHER" id="PTHR42953">
    <property type="entry name" value="HIGH-AFFINITY ZINC UPTAKE SYSTEM PROTEIN ZNUA-RELATED"/>
    <property type="match status" value="1"/>
</dbReference>
<dbReference type="InterPro" id="IPR006129">
    <property type="entry name" value="AdhesinB"/>
</dbReference>
<dbReference type="Pfam" id="PF01297">
    <property type="entry name" value="ZnuA"/>
    <property type="match status" value="1"/>
</dbReference>
<keyword evidence="4 5" id="KW-0732">Signal</keyword>
<keyword evidence="7" id="KW-1185">Reference proteome</keyword>
<evidence type="ECO:0000256" key="2">
    <source>
        <dbReference type="ARBA" id="ARBA00022448"/>
    </source>
</evidence>
<reference evidence="6 7" key="1">
    <citation type="submission" date="2018-03" db="EMBL/GenBank/DDBJ databases">
        <title>Genome sequence of Clostridium liquoris DSM 100320.</title>
        <authorList>
            <person name="Poehlein A."/>
            <person name="Daniel R."/>
        </authorList>
    </citation>
    <scope>NUCLEOTIDE SEQUENCE [LARGE SCALE GENOMIC DNA]</scope>
    <source>
        <strain evidence="6 7">DSM 100320</strain>
    </source>
</reference>
<evidence type="ECO:0000313" key="7">
    <source>
        <dbReference type="Proteomes" id="UP000239706"/>
    </source>
</evidence>
<organism evidence="6 7">
    <name type="scientific">Clostridium liquoris</name>
    <dbReference type="NCBI Taxonomy" id="1289519"/>
    <lineage>
        <taxon>Bacteria</taxon>
        <taxon>Bacillati</taxon>
        <taxon>Bacillota</taxon>
        <taxon>Clostridia</taxon>
        <taxon>Eubacteriales</taxon>
        <taxon>Clostridiaceae</taxon>
        <taxon>Clostridium</taxon>
    </lineage>
</organism>
<evidence type="ECO:0000313" key="6">
    <source>
        <dbReference type="EMBL" id="PRR79020.1"/>
    </source>
</evidence>
<comment type="subcellular location">
    <subcellularLocation>
        <location evidence="1">Cell envelope</location>
    </subcellularLocation>
</comment>
<dbReference type="PANTHER" id="PTHR42953:SF1">
    <property type="entry name" value="METAL-BINDING PROTEIN HI_0362-RELATED"/>
    <property type="match status" value="1"/>
</dbReference>